<dbReference type="Pfam" id="PF01814">
    <property type="entry name" value="Hemerythrin"/>
    <property type="match status" value="1"/>
</dbReference>
<sequence>MATFEWNSSMNTGIDVIDTQHAELTQIINTLYYAYMDGEENSVLCSLIHKVNDYAHMHFATEADLMSSYRDELPDFQEHLEQHREFFSNAIGFLLDYLNDKADITPELLDYLTDWWFNHINGIDRKMAEFLIQKGAA</sequence>
<evidence type="ECO:0000256" key="3">
    <source>
        <dbReference type="ARBA" id="ARBA00023004"/>
    </source>
</evidence>
<dbReference type="SUPFAM" id="SSF47188">
    <property type="entry name" value="Hemerythrin-like"/>
    <property type="match status" value="1"/>
</dbReference>
<keyword evidence="3" id="KW-0408">Iron</keyword>
<keyword evidence="6" id="KW-1185">Reference proteome</keyword>
<dbReference type="CDD" id="cd12107">
    <property type="entry name" value="Hemerythrin"/>
    <property type="match status" value="1"/>
</dbReference>
<dbReference type="RefSeq" id="WP_066854550.1">
    <property type="nucleotide sequence ID" value="NZ_JXMS01000012.1"/>
</dbReference>
<evidence type="ECO:0000256" key="1">
    <source>
        <dbReference type="ARBA" id="ARBA00010587"/>
    </source>
</evidence>
<keyword evidence="2" id="KW-0479">Metal-binding</keyword>
<dbReference type="NCBIfam" id="TIGR02481">
    <property type="entry name" value="hemeryth_dom"/>
    <property type="match status" value="1"/>
</dbReference>
<comment type="caution">
    <text evidence="5">The sequence shown here is derived from an EMBL/GenBank/DDBJ whole genome shotgun (WGS) entry which is preliminary data.</text>
</comment>
<dbReference type="PATRIC" id="fig|1560234.3.peg.526"/>
<dbReference type="AlphaFoldDB" id="A0A1B7XD47"/>
<accession>A0A1B7XD47</accession>
<dbReference type="EMBL" id="JXMS01000012">
    <property type="protein sequence ID" value="OBQ51868.1"/>
    <property type="molecule type" value="Genomic_DNA"/>
</dbReference>
<dbReference type="OrthoDB" id="9774644at2"/>
<evidence type="ECO:0000313" key="5">
    <source>
        <dbReference type="EMBL" id="OBQ51868.1"/>
    </source>
</evidence>
<dbReference type="Proteomes" id="UP000091979">
    <property type="component" value="Unassembled WGS sequence"/>
</dbReference>
<dbReference type="NCBIfam" id="NF033749">
    <property type="entry name" value="bact_hemeryth"/>
    <property type="match status" value="1"/>
</dbReference>
<protein>
    <submittedName>
        <fullName evidence="5">Hemerythrin</fullName>
    </submittedName>
</protein>
<evidence type="ECO:0000313" key="6">
    <source>
        <dbReference type="Proteomes" id="UP000091979"/>
    </source>
</evidence>
<dbReference type="STRING" id="1560234.SP90_08515"/>
<dbReference type="PANTHER" id="PTHR37164:SF1">
    <property type="entry name" value="BACTERIOHEMERYTHRIN"/>
    <property type="match status" value="1"/>
</dbReference>
<gene>
    <name evidence="5" type="ORF">SP90_08515</name>
</gene>
<proteinExistence type="inferred from homology"/>
<dbReference type="InterPro" id="IPR012827">
    <property type="entry name" value="Hemerythrin_metal-bd"/>
</dbReference>
<evidence type="ECO:0000259" key="4">
    <source>
        <dbReference type="Pfam" id="PF01814"/>
    </source>
</evidence>
<organism evidence="5 6">
    <name type="scientific">Halodesulfovibrio spirochaetisodalis</name>
    <dbReference type="NCBI Taxonomy" id="1560234"/>
    <lineage>
        <taxon>Bacteria</taxon>
        <taxon>Pseudomonadati</taxon>
        <taxon>Thermodesulfobacteriota</taxon>
        <taxon>Desulfovibrionia</taxon>
        <taxon>Desulfovibrionales</taxon>
        <taxon>Desulfovibrionaceae</taxon>
        <taxon>Halodesulfovibrio</taxon>
    </lineage>
</organism>
<reference evidence="5 6" key="1">
    <citation type="submission" date="2015-01" db="EMBL/GenBank/DDBJ databases">
        <title>Desulfovibrio sp. JC271 draft genome sequence.</title>
        <authorList>
            <person name="Shivani Y."/>
            <person name="Subhash Y."/>
            <person name="Sasikala C."/>
            <person name="Ramana C.V."/>
        </authorList>
    </citation>
    <scope>NUCLEOTIDE SEQUENCE [LARGE SCALE GENOMIC DNA]</scope>
    <source>
        <strain evidence="5 6">JC271</strain>
    </source>
</reference>
<evidence type="ECO:0000256" key="2">
    <source>
        <dbReference type="ARBA" id="ARBA00022723"/>
    </source>
</evidence>
<feature type="domain" description="Hemerythrin-like" evidence="4">
    <location>
        <begin position="12"/>
        <end position="130"/>
    </location>
</feature>
<dbReference type="Gene3D" id="1.20.120.50">
    <property type="entry name" value="Hemerythrin-like"/>
    <property type="match status" value="1"/>
</dbReference>
<dbReference type="GO" id="GO:0046872">
    <property type="term" value="F:metal ion binding"/>
    <property type="evidence" value="ECO:0007669"/>
    <property type="project" value="UniProtKB-KW"/>
</dbReference>
<dbReference type="InterPro" id="IPR012312">
    <property type="entry name" value="Hemerythrin-like"/>
</dbReference>
<comment type="similarity">
    <text evidence="1">Belongs to the hemerythrin family.</text>
</comment>
<dbReference type="PANTHER" id="PTHR37164">
    <property type="entry name" value="BACTERIOHEMERYTHRIN"/>
    <property type="match status" value="1"/>
</dbReference>
<dbReference type="InterPro" id="IPR035938">
    <property type="entry name" value="Hemerythrin-like_sf"/>
</dbReference>
<dbReference type="InterPro" id="IPR050669">
    <property type="entry name" value="Hemerythrin"/>
</dbReference>
<name>A0A1B7XD47_9BACT</name>